<evidence type="ECO:0000256" key="1">
    <source>
        <dbReference type="SAM" id="SignalP"/>
    </source>
</evidence>
<dbReference type="RefSeq" id="WP_171681936.1">
    <property type="nucleotide sequence ID" value="NZ_WHNZ01000012.1"/>
</dbReference>
<dbReference type="SUPFAM" id="SSF50405">
    <property type="entry name" value="Actin-crosslinking proteins"/>
    <property type="match status" value="1"/>
</dbReference>
<protein>
    <submittedName>
        <fullName evidence="3">DUF5057 domain-containing protein</fullName>
    </submittedName>
</protein>
<dbReference type="Pfam" id="PF02368">
    <property type="entry name" value="Big_2"/>
    <property type="match status" value="4"/>
</dbReference>
<proteinExistence type="predicted"/>
<dbReference type="InterPro" id="IPR008964">
    <property type="entry name" value="Invasin/intimin_cell_adhesion"/>
</dbReference>
<dbReference type="InterPro" id="IPR008999">
    <property type="entry name" value="Actin-crosslinking"/>
</dbReference>
<feature type="domain" description="BIG2" evidence="2">
    <location>
        <begin position="1773"/>
        <end position="1851"/>
    </location>
</feature>
<dbReference type="Gene3D" id="2.80.10.50">
    <property type="match status" value="1"/>
</dbReference>
<feature type="signal peptide" evidence="1">
    <location>
        <begin position="1"/>
        <end position="25"/>
    </location>
</feature>
<dbReference type="InterPro" id="IPR003343">
    <property type="entry name" value="Big_2"/>
</dbReference>
<reference evidence="3 4" key="1">
    <citation type="submission" date="2019-10" db="EMBL/GenBank/DDBJ databases">
        <title>Description of Paenibacillus pedi sp. nov.</title>
        <authorList>
            <person name="Carlier A."/>
            <person name="Qi S."/>
        </authorList>
    </citation>
    <scope>NUCLEOTIDE SEQUENCE [LARGE SCALE GENOMIC DNA]</scope>
    <source>
        <strain evidence="3 4">LMG 31457</strain>
    </source>
</reference>
<dbReference type="Proteomes" id="UP000618579">
    <property type="component" value="Unassembled WGS sequence"/>
</dbReference>
<comment type="caution">
    <text evidence="3">The sequence shown here is derived from an EMBL/GenBank/DDBJ whole genome shotgun (WGS) entry which is preliminary data.</text>
</comment>
<feature type="domain" description="BIG2" evidence="2">
    <location>
        <begin position="1055"/>
        <end position="1135"/>
    </location>
</feature>
<sequence>MFSAIQKKISIILITSMAISWFGFADLVSQTALAATGDSVTVALKSVDNNKYMTTDTSDNSLYANKTNPWVSDLFDLVEQGESVYALKSRANGKYVTVGSGRKDTLKASSQTINDDQKFKMITNSDATVSFIPVGNLKNYYMSVSSSNNNPITTEQSSSTSSLIKFQLSYFDLTKPLKILEIKDLDKPSSGDASAVISDLASKLGTNSGFTLETMSIKKFVALRDELDGKYDAIYFGKSLFNPTSETGANHNTRYLENDITTLKGTEITEKYINKGLPVIVYSDSNTKRGALYQGYLNGSNWTKSSGNLYNLFNPYNTTPKSNVIFVSETDISNATTFINKTNLLVNANVRPQLNLTSKPVDYTLTTNRDSKYKAGDTLTYTFNVSNVRNIGQRNLVANLYLGIDSVLKFDASNLVQTIPVTSLTNNTLSFTLPKGYSGLYYWRLELVDQTSTGKLKDSAAGVFRYQDQPPTIKVLQVIPDSQSVNKTSSLLLESNLKQNYLHSDDYDINISVIDFNTFNSTEYKTLNSKYDMLIFGFNDSYNQTANISSTAAAAVKSFIATGQGVMFTHDTVYQGNTTWINYFQTDTGQIGPMTNMGLNAPNTSTSTVKINEGLLTEFPFFISELTTSVATTHDQYFRLDLNDPKVIPWYNINGSVRDVEDSWNHYYTYSKGNVTYSGTGHNFVNTTKNSSFPDWEQKLFVNTMYRAFIGSNHKPTLDILSPIAFNETAKNYISANSAISVSFKPDDLDLNDKKLTSSITFKYKDSAGINQTVKVMGDTETNKGETITKTFANPLAESGGDLTISVSTKDAAGALETKEVAVKVITSTGLTPDRTISAEKVEVNSPVTVSYAINPTAKAYSAATNLSDLTISGLHFKETFPANMDLVTFPPNFTKTGSLASGFTLEGDIANIPYRPEGNQFVANSSTFTIVVKPAKAGDYSLSNANLKYNDFASSNQSVLFSNKVVTAFKKITAFSLDNLTIAKGDTSKLIPKVQPIDATYQKNEDFTWSTNASSIVSVDASGQIQGVNAGTAAITATAKDGSGLQATSVVSVIQPGLNVTGPTQVAVGSTINLMAALVTVNENVTSVSWSSSNPSKANFTVNNQFTGVLRGVQKGTVTVTATVMTDKGKTYTKDYDVKVYTPLTSLNLNSSSIRVGESVKLNAAYAPSDADYPNFTWSSDRPEVVTVDSNGSITGVSAGTARITINSTDGSNLSANGTVTVVKPSLSVNGPTSVNIGEKITLEAVFSTINENVSSVSWSSPDQDKASFATDGDYKRVLTGVKAGTVNGSVTITTDKGNTYTKTFSVSVTTVPVVSVDIENATIRVNESTALVTTVLPANASNKTLTWSSNRPEIATVDSNGNIRGVAVGTATITATTTDGTNITATATITVIRPSISVDGPNKLYIGGQSITLNVTLHSAHESPSHTTWFVSDEDKLKADFAGVQGSTQRVLTGKQYGTISGTVHMDTDQKGSYDAAFQVTVISLQLDDQTVDVGQTGSLSHSINPPVDLTSDITWKSTNPNVLTVDEVSGNYDAKSEGTSQVTIISKVDQHIIASATVTVAQPRVAIDGDQVVNINGTTTLTASLKSSHQHAKTFTWALDKPNQTFANVTKPSEDARAFSGKNVGVVTGTVSIVTDKNIMYSQNFSVSVESMSIVKITNGVESSPAVITLDKGESIVLKAALNPATASNNGFKWTLTGGTGEAEFTGSVINETVTLKGTKKGSIQIQVDVAGGPGFPSKTAVKSAEVKQDLTKLTLPMAIITLYTKGTDAQKSFDLFKYLTGTPDKVAPDKWRTEWIADLNAQLQWKSSKANIADVNSDGVVTGLKQGSTTITVTNKDDANVKDEVNVQVIEFNDRY</sequence>
<dbReference type="SMART" id="SM00635">
    <property type="entry name" value="BID_2"/>
    <property type="match status" value="8"/>
</dbReference>
<dbReference type="SUPFAM" id="SSF49373">
    <property type="entry name" value="Invasin/intimin cell-adhesion fragments"/>
    <property type="match status" value="5"/>
</dbReference>
<dbReference type="Gene3D" id="2.60.40.1080">
    <property type="match status" value="7"/>
</dbReference>
<keyword evidence="4" id="KW-1185">Reference proteome</keyword>
<dbReference type="InterPro" id="IPR045197">
    <property type="entry name" value="NUP210-like"/>
</dbReference>
<evidence type="ECO:0000313" key="3">
    <source>
        <dbReference type="EMBL" id="NOU99039.1"/>
    </source>
</evidence>
<evidence type="ECO:0000259" key="2">
    <source>
        <dbReference type="SMART" id="SM00635"/>
    </source>
</evidence>
<feature type="domain" description="BIG2" evidence="2">
    <location>
        <begin position="972"/>
        <end position="1050"/>
    </location>
</feature>
<accession>A0ABX1ZK75</accession>
<feature type="domain" description="BIG2" evidence="2">
    <location>
        <begin position="1314"/>
        <end position="1389"/>
    </location>
</feature>
<dbReference type="EMBL" id="WHNZ01000012">
    <property type="protein sequence ID" value="NOU99039.1"/>
    <property type="molecule type" value="Genomic_DNA"/>
</dbReference>
<evidence type="ECO:0000313" key="4">
    <source>
        <dbReference type="Proteomes" id="UP000618579"/>
    </source>
</evidence>
<feature type="domain" description="BIG2" evidence="2">
    <location>
        <begin position="1224"/>
        <end position="1306"/>
    </location>
</feature>
<dbReference type="PANTHER" id="PTHR23019:SF0">
    <property type="entry name" value="NUCLEAR PORE MEMBRANE GLYCOPROTEIN 210"/>
    <property type="match status" value="1"/>
</dbReference>
<feature type="domain" description="BIG2" evidence="2">
    <location>
        <begin position="1483"/>
        <end position="1559"/>
    </location>
</feature>
<dbReference type="PANTHER" id="PTHR23019">
    <property type="entry name" value="NUCLEAR PORE MEMBRANE GLYCOPROTEIN GP210-RELATED"/>
    <property type="match status" value="1"/>
</dbReference>
<keyword evidence="1" id="KW-0732">Signal</keyword>
<dbReference type="CDD" id="cd00257">
    <property type="entry name" value="beta-trefoil_FSCN-like"/>
    <property type="match status" value="1"/>
</dbReference>
<feature type="chain" id="PRO_5045893248" evidence="1">
    <location>
        <begin position="26"/>
        <end position="1860"/>
    </location>
</feature>
<organism evidence="3 4">
    <name type="scientific">Paenibacillus planticolens</name>
    <dbReference type="NCBI Taxonomy" id="2654976"/>
    <lineage>
        <taxon>Bacteria</taxon>
        <taxon>Bacillati</taxon>
        <taxon>Bacillota</taxon>
        <taxon>Bacilli</taxon>
        <taxon>Bacillales</taxon>
        <taxon>Paenibacillaceae</taxon>
        <taxon>Paenibacillus</taxon>
    </lineage>
</organism>
<gene>
    <name evidence="3" type="ORF">GC097_03255</name>
</gene>
<name>A0ABX1ZK75_9BACL</name>
<feature type="domain" description="BIG2" evidence="2">
    <location>
        <begin position="1660"/>
        <end position="1743"/>
    </location>
</feature>
<feature type="domain" description="BIG2" evidence="2">
    <location>
        <begin position="1144"/>
        <end position="1221"/>
    </location>
</feature>